<gene>
    <name evidence="9" type="ORF">H6P81_017174</name>
</gene>
<dbReference type="SUPFAM" id="SSF69593">
    <property type="entry name" value="Glycerol-3-phosphate (1)-acyltransferase"/>
    <property type="match status" value="1"/>
</dbReference>
<keyword evidence="4 7" id="KW-0812">Transmembrane</keyword>
<sequence>MAGTISNCDTKGREEQTVVADLDGAVLVSGDFSSFQYFFLVAVEAGSFLRGAFLLLLYPLVCFLRRFVSVSSAVQTMIFVSTAGVKLRDIELAAKAVLPKFYASDVREDAWRVLGSCRRRILVSAYPTVMVLPFARDLLATDAVVGTEIEVDRRTGRATGLVKSPGVAVGELKTLAAERALDGELADLGIGVTESDYSFTGICKENYLVHSDTCATVVQPHHLNKSIIFHDGRLVNRPTPMNALMVYLWLPLGFILALLRVHLFSFLPISLVLPIYRLFGVNIIVRGTPPPPPSLNSPGSMFVCNHRTLLDAVIIHVALQRRISTVTYSLGRVSELLSPILLVRLTRDRATDKKLISTFLDNGDLIICPEGTTSRGRVLLRFSPLFAELSDRVVPVAVECRQSMFYGNTARGWKSMDVYFFFMNPRVQYEVSFLDGLAKEQTCMGGASAIDVANHVQRIIGAKLGFECTMLTRRDKYMALSGNDGKVQATVSSTKMPL</sequence>
<reference evidence="9 10" key="1">
    <citation type="submission" date="2021-07" db="EMBL/GenBank/DDBJ databases">
        <title>The Aristolochia fimbriata genome: insights into angiosperm evolution, floral development and chemical biosynthesis.</title>
        <authorList>
            <person name="Jiao Y."/>
        </authorList>
    </citation>
    <scope>NUCLEOTIDE SEQUENCE [LARGE SCALE GENOMIC DNA]</scope>
    <source>
        <strain evidence="9">IBCAS-2021</strain>
        <tissue evidence="9">Leaf</tissue>
    </source>
</reference>
<evidence type="ECO:0000256" key="5">
    <source>
        <dbReference type="ARBA" id="ARBA00022989"/>
    </source>
</evidence>
<dbReference type="Pfam" id="PF23270">
    <property type="entry name" value="HAD_RAM2_N"/>
    <property type="match status" value="1"/>
</dbReference>
<dbReference type="GO" id="GO:0016020">
    <property type="term" value="C:membrane"/>
    <property type="evidence" value="ECO:0007669"/>
    <property type="project" value="UniProtKB-SubCell"/>
</dbReference>
<dbReference type="InterPro" id="IPR056462">
    <property type="entry name" value="HAD_RAM2/GPAT1-8"/>
</dbReference>
<protein>
    <recommendedName>
        <fullName evidence="8">Phospholipid/glycerol acyltransferase domain-containing protein</fullName>
    </recommendedName>
</protein>
<evidence type="ECO:0000256" key="6">
    <source>
        <dbReference type="ARBA" id="ARBA00023136"/>
    </source>
</evidence>
<dbReference type="Proteomes" id="UP000825729">
    <property type="component" value="Unassembled WGS sequence"/>
</dbReference>
<dbReference type="PANTHER" id="PTHR15486">
    <property type="entry name" value="ANCIENT UBIQUITOUS PROTEIN"/>
    <property type="match status" value="1"/>
</dbReference>
<keyword evidence="3" id="KW-0808">Transferase</keyword>
<evidence type="ECO:0000256" key="3">
    <source>
        <dbReference type="ARBA" id="ARBA00022679"/>
    </source>
</evidence>
<comment type="caution">
    <text evidence="9">The sequence shown here is derived from an EMBL/GenBank/DDBJ whole genome shotgun (WGS) entry which is preliminary data.</text>
</comment>
<evidence type="ECO:0000256" key="7">
    <source>
        <dbReference type="SAM" id="Phobius"/>
    </source>
</evidence>
<feature type="transmembrane region" description="Helical" evidence="7">
    <location>
        <begin position="37"/>
        <end position="61"/>
    </location>
</feature>
<proteinExistence type="inferred from homology"/>
<keyword evidence="10" id="KW-1185">Reference proteome</keyword>
<evidence type="ECO:0000256" key="1">
    <source>
        <dbReference type="ARBA" id="ARBA00004141"/>
    </source>
</evidence>
<dbReference type="Pfam" id="PF01553">
    <property type="entry name" value="Acyltransferase"/>
    <property type="match status" value="1"/>
</dbReference>
<dbReference type="GO" id="GO:0016791">
    <property type="term" value="F:phosphatase activity"/>
    <property type="evidence" value="ECO:0007669"/>
    <property type="project" value="TreeGrafter"/>
</dbReference>
<feature type="transmembrane region" description="Helical" evidence="7">
    <location>
        <begin position="241"/>
        <end position="259"/>
    </location>
</feature>
<dbReference type="GO" id="GO:0090447">
    <property type="term" value="F:glycerol-3-phosphate 2-O-acyltransferase activity"/>
    <property type="evidence" value="ECO:0007669"/>
    <property type="project" value="TreeGrafter"/>
</dbReference>
<comment type="subcellular location">
    <subcellularLocation>
        <location evidence="1">Membrane</location>
        <topology evidence="1">Multi-pass membrane protein</topology>
    </subcellularLocation>
</comment>
<feature type="domain" description="Phospholipid/glycerol acyltransferase" evidence="8">
    <location>
        <begin position="300"/>
        <end position="401"/>
    </location>
</feature>
<keyword evidence="5 7" id="KW-1133">Transmembrane helix</keyword>
<comment type="similarity">
    <text evidence="2">Belongs to the GPAT/DAPAT family.</text>
</comment>
<evidence type="ECO:0000256" key="4">
    <source>
        <dbReference type="ARBA" id="ARBA00022692"/>
    </source>
</evidence>
<accession>A0AAV7DXE0</accession>
<evidence type="ECO:0000256" key="2">
    <source>
        <dbReference type="ARBA" id="ARBA00007937"/>
    </source>
</evidence>
<name>A0AAV7DXE0_ARIFI</name>
<dbReference type="PANTHER" id="PTHR15486:SF70">
    <property type="entry name" value="GLYCEROL-3-PHOSPHATE ACYLTRANSFERASE 8-RELATED"/>
    <property type="match status" value="1"/>
</dbReference>
<organism evidence="9 10">
    <name type="scientific">Aristolochia fimbriata</name>
    <name type="common">White veined hardy Dutchman's pipe vine</name>
    <dbReference type="NCBI Taxonomy" id="158543"/>
    <lineage>
        <taxon>Eukaryota</taxon>
        <taxon>Viridiplantae</taxon>
        <taxon>Streptophyta</taxon>
        <taxon>Embryophyta</taxon>
        <taxon>Tracheophyta</taxon>
        <taxon>Spermatophyta</taxon>
        <taxon>Magnoliopsida</taxon>
        <taxon>Magnoliidae</taxon>
        <taxon>Piperales</taxon>
        <taxon>Aristolochiaceae</taxon>
        <taxon>Aristolochia</taxon>
    </lineage>
</organism>
<evidence type="ECO:0000259" key="8">
    <source>
        <dbReference type="SMART" id="SM00563"/>
    </source>
</evidence>
<evidence type="ECO:0000313" key="10">
    <source>
        <dbReference type="Proteomes" id="UP000825729"/>
    </source>
</evidence>
<dbReference type="AlphaFoldDB" id="A0AAV7DXE0"/>
<evidence type="ECO:0000313" key="9">
    <source>
        <dbReference type="EMBL" id="KAG9441320.1"/>
    </source>
</evidence>
<dbReference type="InterPro" id="IPR002123">
    <property type="entry name" value="Plipid/glycerol_acylTrfase"/>
</dbReference>
<dbReference type="GO" id="GO:0010143">
    <property type="term" value="P:cutin biosynthetic process"/>
    <property type="evidence" value="ECO:0007669"/>
    <property type="project" value="TreeGrafter"/>
</dbReference>
<keyword evidence="6 7" id="KW-0472">Membrane</keyword>
<dbReference type="EMBL" id="JAINDJ010000007">
    <property type="protein sequence ID" value="KAG9441320.1"/>
    <property type="molecule type" value="Genomic_DNA"/>
</dbReference>
<dbReference type="SMART" id="SM00563">
    <property type="entry name" value="PlsC"/>
    <property type="match status" value="1"/>
</dbReference>